<proteinExistence type="predicted"/>
<evidence type="ECO:0000313" key="1">
    <source>
        <dbReference type="EMBL" id="CAG8633182.1"/>
    </source>
</evidence>
<reference evidence="1" key="1">
    <citation type="submission" date="2021-06" db="EMBL/GenBank/DDBJ databases">
        <authorList>
            <person name="Kallberg Y."/>
            <person name="Tangrot J."/>
            <person name="Rosling A."/>
        </authorList>
    </citation>
    <scope>NUCLEOTIDE SEQUENCE</scope>
    <source>
        <strain evidence="1">28 12/20/2015</strain>
    </source>
</reference>
<comment type="caution">
    <text evidence="1">The sequence shown here is derived from an EMBL/GenBank/DDBJ whole genome shotgun (WGS) entry which is preliminary data.</text>
</comment>
<gene>
    <name evidence="1" type="ORF">SPELUC_LOCUS8296</name>
</gene>
<keyword evidence="2" id="KW-1185">Reference proteome</keyword>
<evidence type="ECO:0000313" key="2">
    <source>
        <dbReference type="Proteomes" id="UP000789366"/>
    </source>
</evidence>
<sequence>MVHHRMLSSPIGYLIITAALFDDIICLILLSTATQIFGFGNNIWSVLRPIVASLGTIFVGVVLYFGISRLIKWIHAKFFQNDENGKKEKLYHYGLLLFMLIYGSVLSFAADIAGSSRLLGAFMAGLAFSDIDNIISIWEEKMQIIQRCLVAIFFASIGLIIPAQKLFQFEILFKGILYAFIAAFGKLVTGLVYTSKSKTEKLIVGFAMVARGELGLVLILQSFESGHMSWNSFAITCWAIIVCTILGAIGLQFTIQRQQKLNGTNTLLT</sequence>
<protein>
    <submittedName>
        <fullName evidence="1">11635_t:CDS:1</fullName>
    </submittedName>
</protein>
<name>A0ACA9N441_9GLOM</name>
<accession>A0ACA9N441</accession>
<dbReference type="EMBL" id="CAJVPW010012199">
    <property type="protein sequence ID" value="CAG8633182.1"/>
    <property type="molecule type" value="Genomic_DNA"/>
</dbReference>
<dbReference type="Proteomes" id="UP000789366">
    <property type="component" value="Unassembled WGS sequence"/>
</dbReference>
<organism evidence="1 2">
    <name type="scientific">Cetraspora pellucida</name>
    <dbReference type="NCBI Taxonomy" id="1433469"/>
    <lineage>
        <taxon>Eukaryota</taxon>
        <taxon>Fungi</taxon>
        <taxon>Fungi incertae sedis</taxon>
        <taxon>Mucoromycota</taxon>
        <taxon>Glomeromycotina</taxon>
        <taxon>Glomeromycetes</taxon>
        <taxon>Diversisporales</taxon>
        <taxon>Gigasporaceae</taxon>
        <taxon>Cetraspora</taxon>
    </lineage>
</organism>